<accession>A0ABY3Z7Y9</accession>
<dbReference type="Proteomes" id="UP000829494">
    <property type="component" value="Chromosome"/>
</dbReference>
<dbReference type="PANTHER" id="PTHR33175:SF3">
    <property type="entry name" value="DNA-BINDING PROTEIN HU-BETA"/>
    <property type="match status" value="1"/>
</dbReference>
<dbReference type="CDD" id="cd13831">
    <property type="entry name" value="HU"/>
    <property type="match status" value="1"/>
</dbReference>
<evidence type="ECO:0000256" key="2">
    <source>
        <dbReference type="ARBA" id="ARBA00023125"/>
    </source>
</evidence>
<dbReference type="RefSeq" id="WP_003981182.1">
    <property type="nucleotide sequence ID" value="NZ_CP043497.1"/>
</dbReference>
<dbReference type="SUPFAM" id="SSF47729">
    <property type="entry name" value="IHF-like DNA-binding proteins"/>
    <property type="match status" value="1"/>
</dbReference>
<evidence type="ECO:0000313" key="4">
    <source>
        <dbReference type="EMBL" id="UNZ06254.1"/>
    </source>
</evidence>
<dbReference type="GeneID" id="66854612"/>
<organism evidence="4 5">
    <name type="scientific">Streptomyces rimosus subsp. rimosus</name>
    <dbReference type="NCBI Taxonomy" id="132474"/>
    <lineage>
        <taxon>Bacteria</taxon>
        <taxon>Bacillati</taxon>
        <taxon>Actinomycetota</taxon>
        <taxon>Actinomycetes</taxon>
        <taxon>Kitasatosporales</taxon>
        <taxon>Streptomycetaceae</taxon>
        <taxon>Streptomyces</taxon>
    </lineage>
</organism>
<dbReference type="SMART" id="SM00411">
    <property type="entry name" value="BHL"/>
    <property type="match status" value="1"/>
</dbReference>
<keyword evidence="1" id="KW-0226">DNA condensation</keyword>
<dbReference type="PANTHER" id="PTHR33175">
    <property type="entry name" value="DNA-BINDING PROTEIN HU"/>
    <property type="match status" value="1"/>
</dbReference>
<dbReference type="InterPro" id="IPR010992">
    <property type="entry name" value="IHF-like_DNA-bd_dom_sf"/>
</dbReference>
<evidence type="ECO:0000256" key="1">
    <source>
        <dbReference type="ARBA" id="ARBA00023067"/>
    </source>
</evidence>
<keyword evidence="5" id="KW-1185">Reference proteome</keyword>
<dbReference type="Gene3D" id="4.10.520.10">
    <property type="entry name" value="IHF-like DNA-binding proteins"/>
    <property type="match status" value="1"/>
</dbReference>
<reference evidence="4 5" key="1">
    <citation type="submission" date="2022-03" db="EMBL/GenBank/DDBJ databases">
        <title>Complete genome of Streptomyces rimosus ssp. rimosus R7 (=ATCC 10970).</title>
        <authorList>
            <person name="Beganovic S."/>
            <person name="Ruckert C."/>
            <person name="Busche T."/>
            <person name="Kalinowski J."/>
            <person name="Wittmann C."/>
        </authorList>
    </citation>
    <scope>NUCLEOTIDE SEQUENCE [LARGE SCALE GENOMIC DNA]</scope>
    <source>
        <strain evidence="4 5">R7</strain>
    </source>
</reference>
<dbReference type="GO" id="GO:0003677">
    <property type="term" value="F:DNA binding"/>
    <property type="evidence" value="ECO:0007669"/>
    <property type="project" value="UniProtKB-KW"/>
</dbReference>
<keyword evidence="2 4" id="KW-0238">DNA-binding</keyword>
<dbReference type="Pfam" id="PF00216">
    <property type="entry name" value="Bac_DNA_binding"/>
    <property type="match status" value="1"/>
</dbReference>
<proteinExistence type="inferred from homology"/>
<comment type="similarity">
    <text evidence="3">Belongs to the bacterial histone-like protein family.</text>
</comment>
<name>A0ABY3Z7Y9_STRRM</name>
<evidence type="ECO:0000313" key="5">
    <source>
        <dbReference type="Proteomes" id="UP000829494"/>
    </source>
</evidence>
<evidence type="ECO:0000256" key="3">
    <source>
        <dbReference type="RuleBase" id="RU003939"/>
    </source>
</evidence>
<sequence>MAIKTKPTGPLNYTALSEHLAAETGTSVDTAKATVTALLDIVARTVADGHPVTISNFGAWLPTERPARAARNPHTGETMHLPASRAVRFRVSPRLADIIRAGDTAATVRKRPKNG</sequence>
<dbReference type="EMBL" id="CP094298">
    <property type="protein sequence ID" value="UNZ06254.1"/>
    <property type="molecule type" value="Genomic_DNA"/>
</dbReference>
<dbReference type="InterPro" id="IPR000119">
    <property type="entry name" value="Hist_DNA-bd"/>
</dbReference>
<gene>
    <name evidence="4" type="primary">hup2</name>
    <name evidence="4" type="ORF">SRIMR7_29310</name>
</gene>
<protein>
    <submittedName>
        <fullName evidence="4">DNA-binding protein HU</fullName>
    </submittedName>
</protein>